<dbReference type="PANTHER" id="PTHR32027">
    <property type="entry name" value="CYTOSINE DEAMINASE"/>
    <property type="match status" value="1"/>
</dbReference>
<dbReference type="PANTHER" id="PTHR32027:SF0">
    <property type="entry name" value="CYTOSINE DEAMINASE"/>
    <property type="match status" value="1"/>
</dbReference>
<proteinExistence type="predicted"/>
<dbReference type="InterPro" id="IPR032466">
    <property type="entry name" value="Metal_Hydrolase"/>
</dbReference>
<protein>
    <recommendedName>
        <fullName evidence="3">Amidohydrolase-related domain-containing protein</fullName>
    </recommendedName>
</protein>
<dbReference type="STRING" id="1802223.A2358_00075"/>
<dbReference type="Gene3D" id="3.20.20.140">
    <property type="entry name" value="Metal-dependent hydrolases"/>
    <property type="match status" value="1"/>
</dbReference>
<evidence type="ECO:0008006" key="3">
    <source>
        <dbReference type="Google" id="ProtNLM"/>
    </source>
</evidence>
<dbReference type="Proteomes" id="UP000178650">
    <property type="component" value="Unassembled WGS sequence"/>
</dbReference>
<gene>
    <name evidence="1" type="ORF">A2358_00075</name>
</gene>
<evidence type="ECO:0000313" key="1">
    <source>
        <dbReference type="EMBL" id="OGZ79350.1"/>
    </source>
</evidence>
<dbReference type="InterPro" id="IPR052349">
    <property type="entry name" value="Metallo-hydrolase_Enzymes"/>
</dbReference>
<dbReference type="GO" id="GO:0016814">
    <property type="term" value="F:hydrolase activity, acting on carbon-nitrogen (but not peptide) bonds, in cyclic amidines"/>
    <property type="evidence" value="ECO:0007669"/>
    <property type="project" value="TreeGrafter"/>
</dbReference>
<dbReference type="AlphaFoldDB" id="A0A1G2IYE6"/>
<reference evidence="1 2" key="1">
    <citation type="journal article" date="2016" name="Nat. Commun.">
        <title>Thousands of microbial genomes shed light on interconnected biogeochemical processes in an aquifer system.</title>
        <authorList>
            <person name="Anantharaman K."/>
            <person name="Brown C.T."/>
            <person name="Hug L.A."/>
            <person name="Sharon I."/>
            <person name="Castelle C.J."/>
            <person name="Probst A.J."/>
            <person name="Thomas B.C."/>
            <person name="Singh A."/>
            <person name="Wilkins M.J."/>
            <person name="Karaoz U."/>
            <person name="Brodie E.L."/>
            <person name="Williams K.H."/>
            <person name="Hubbard S.S."/>
            <person name="Banfield J.F."/>
        </authorList>
    </citation>
    <scope>NUCLEOTIDE SEQUENCE [LARGE SCALE GENOMIC DNA]</scope>
</reference>
<evidence type="ECO:0000313" key="2">
    <source>
        <dbReference type="Proteomes" id="UP000178650"/>
    </source>
</evidence>
<accession>A0A1G2IYE6</accession>
<dbReference type="EMBL" id="MHPJ01000004">
    <property type="protein sequence ID" value="OGZ79350.1"/>
    <property type="molecule type" value="Genomic_DNA"/>
</dbReference>
<sequence>MKLSKNRSSRFFVECSLPIWRVGFMALTLDDFMPFLSDYEQMLLHEVRRLGGAKNRHAHLPRAGLLGPECLAHVNKNPLDIAAASMKEKQVVVGDVLRGAAFKRENLLARQRKVLERLIWWGTVQIDASVDLSEDLPEDGLLALNVALELKKEFAGRIDLRVGAYPIFGISRPHRLEMFERAAEKADFLVTLPEKDDPEGKDGKIGIRRHFQKVLAIGCRLKKEVHFHLDQWDDPRQRDTEILLDGLGGWAEQPVIPSHDGPTVFAVHMISPTAWKSEKRYARLIDKILLHTVGVIVAFTAGGSMRRFRPIKAPSHNPIARVPELLKRGVRVFLGTDNIDDFFVPTGTGLLHREAMDGADLVRFYLPHVWAKLIAGVPLNNFDLRSIGDALYQDNKAFCAINPNWQSAVS</sequence>
<comment type="caution">
    <text evidence="1">The sequence shown here is derived from an EMBL/GenBank/DDBJ whole genome shotgun (WGS) entry which is preliminary data.</text>
</comment>
<dbReference type="SUPFAM" id="SSF51556">
    <property type="entry name" value="Metallo-dependent hydrolases"/>
    <property type="match status" value="1"/>
</dbReference>
<name>A0A1G2IYE6_9BACT</name>
<organism evidence="1 2">
    <name type="scientific">Candidatus Staskawiczbacteria bacterium RIFOXYB1_FULL_37_44</name>
    <dbReference type="NCBI Taxonomy" id="1802223"/>
    <lineage>
        <taxon>Bacteria</taxon>
        <taxon>Candidatus Staskawicziibacteriota</taxon>
    </lineage>
</organism>